<evidence type="ECO:0000313" key="4">
    <source>
        <dbReference type="Proteomes" id="UP000603708"/>
    </source>
</evidence>
<evidence type="ECO:0000256" key="2">
    <source>
        <dbReference type="SAM" id="SignalP"/>
    </source>
</evidence>
<keyword evidence="4" id="KW-1185">Reference proteome</keyword>
<feature type="signal peptide" evidence="2">
    <location>
        <begin position="1"/>
        <end position="30"/>
    </location>
</feature>
<keyword evidence="2" id="KW-0732">Signal</keyword>
<dbReference type="EMBL" id="BNCD01000006">
    <property type="protein sequence ID" value="GHH77968.1"/>
    <property type="molecule type" value="Genomic_DNA"/>
</dbReference>
<organism evidence="3 4">
    <name type="scientific">Streptomyces sulfonofaciens</name>
    <dbReference type="NCBI Taxonomy" id="68272"/>
    <lineage>
        <taxon>Bacteria</taxon>
        <taxon>Bacillati</taxon>
        <taxon>Actinomycetota</taxon>
        <taxon>Actinomycetes</taxon>
        <taxon>Kitasatosporales</taxon>
        <taxon>Streptomycetaceae</taxon>
        <taxon>Streptomyces</taxon>
    </lineage>
</organism>
<feature type="chain" id="PRO_5039593785" evidence="2">
    <location>
        <begin position="31"/>
        <end position="271"/>
    </location>
</feature>
<protein>
    <submittedName>
        <fullName evidence="3">Lipoprotein</fullName>
    </submittedName>
</protein>
<feature type="compositionally biased region" description="Basic and acidic residues" evidence="1">
    <location>
        <begin position="74"/>
        <end position="97"/>
    </location>
</feature>
<evidence type="ECO:0000313" key="3">
    <source>
        <dbReference type="EMBL" id="GHH77968.1"/>
    </source>
</evidence>
<evidence type="ECO:0000256" key="1">
    <source>
        <dbReference type="SAM" id="MobiDB-lite"/>
    </source>
</evidence>
<proteinExistence type="predicted"/>
<keyword evidence="3" id="KW-0449">Lipoprotein</keyword>
<feature type="region of interest" description="Disordered" evidence="1">
    <location>
        <begin position="26"/>
        <end position="49"/>
    </location>
</feature>
<name>A0A919KZ59_9ACTN</name>
<dbReference type="Gene3D" id="2.50.20.20">
    <property type="match status" value="1"/>
</dbReference>
<accession>A0A919KZ59</accession>
<feature type="region of interest" description="Disordered" evidence="1">
    <location>
        <begin position="64"/>
        <end position="97"/>
    </location>
</feature>
<dbReference type="Proteomes" id="UP000603708">
    <property type="component" value="Unassembled WGS sequence"/>
</dbReference>
<reference evidence="3" key="2">
    <citation type="submission" date="2020-09" db="EMBL/GenBank/DDBJ databases">
        <authorList>
            <person name="Sun Q."/>
            <person name="Ohkuma M."/>
        </authorList>
    </citation>
    <scope>NUCLEOTIDE SEQUENCE</scope>
    <source>
        <strain evidence="3">JCM 5069</strain>
    </source>
</reference>
<reference evidence="3" key="1">
    <citation type="journal article" date="2014" name="Int. J. Syst. Evol. Microbiol.">
        <title>Complete genome sequence of Corynebacterium casei LMG S-19264T (=DSM 44701T), isolated from a smear-ripened cheese.</title>
        <authorList>
            <consortium name="US DOE Joint Genome Institute (JGI-PGF)"/>
            <person name="Walter F."/>
            <person name="Albersmeier A."/>
            <person name="Kalinowski J."/>
            <person name="Ruckert C."/>
        </authorList>
    </citation>
    <scope>NUCLEOTIDE SEQUENCE</scope>
    <source>
        <strain evidence="3">JCM 5069</strain>
    </source>
</reference>
<feature type="compositionally biased region" description="Low complexity" evidence="1">
    <location>
        <begin position="26"/>
        <end position="43"/>
    </location>
</feature>
<sequence>MSGLAGYGLVTTVGCAAVALLALPAAPSSAGAPPRTPSGAPATDGGNNGIERLSARQIADRSSKALRGASSLHARLDDRAARSDRHRPSSTDLRLDRRGNCTAGLGYSDGGRVSLVKRGNQVWLRPNDTFWKSQLPGRTGRAAASFLNGRWVHGTTSSNFLKEAARLCDLNGFRQEIGSAAMTASSTLRKGRTTSVAGTRAVPLTGTRSGRSSTVFVSAEGTPFPLRATVRGKQANVVVTLSDYNKAVPSKTPPASDSVDVSKLEARLSAG</sequence>
<dbReference type="AlphaFoldDB" id="A0A919KZ59"/>
<dbReference type="RefSeq" id="WP_189931539.1">
    <property type="nucleotide sequence ID" value="NZ_BNCD01000006.1"/>
</dbReference>
<gene>
    <name evidence="3" type="ORF">GCM10018793_27350</name>
</gene>
<comment type="caution">
    <text evidence="3">The sequence shown here is derived from an EMBL/GenBank/DDBJ whole genome shotgun (WGS) entry which is preliminary data.</text>
</comment>